<dbReference type="InterPro" id="IPR049031">
    <property type="entry name" value="T2SSK_SAM-like_1st"/>
</dbReference>
<dbReference type="Proteomes" id="UP000594464">
    <property type="component" value="Chromosome"/>
</dbReference>
<dbReference type="InterPro" id="IPR038072">
    <property type="entry name" value="GspK_central_sf"/>
</dbReference>
<evidence type="ECO:0000259" key="11">
    <source>
        <dbReference type="Pfam" id="PF21687"/>
    </source>
</evidence>
<accession>A0A7T0C456</accession>
<feature type="domain" description="T2SS protein K first SAM-like" evidence="11">
    <location>
        <begin position="139"/>
        <end position="221"/>
    </location>
</feature>
<evidence type="ECO:0000256" key="2">
    <source>
        <dbReference type="ARBA" id="ARBA00007246"/>
    </source>
</evidence>
<dbReference type="GO" id="GO:0005886">
    <property type="term" value="C:plasma membrane"/>
    <property type="evidence" value="ECO:0007669"/>
    <property type="project" value="UniProtKB-SubCell"/>
</dbReference>
<keyword evidence="8 10" id="KW-1133">Transmembrane helix</keyword>
<dbReference type="Pfam" id="PF21687">
    <property type="entry name" value="T2SSK_1st"/>
    <property type="match status" value="1"/>
</dbReference>
<dbReference type="PANTHER" id="PTHR38831">
    <property type="entry name" value="TYPE II SECRETION SYSTEM PROTEIN K"/>
    <property type="match status" value="1"/>
</dbReference>
<protein>
    <submittedName>
        <fullName evidence="12">General secretion pathway protein GspK</fullName>
    </submittedName>
</protein>
<evidence type="ECO:0000256" key="6">
    <source>
        <dbReference type="ARBA" id="ARBA00022692"/>
    </source>
</evidence>
<dbReference type="AlphaFoldDB" id="A0A7T0C456"/>
<feature type="transmembrane region" description="Helical" evidence="10">
    <location>
        <begin position="21"/>
        <end position="42"/>
    </location>
</feature>
<organism evidence="12 13">
    <name type="scientific">Candidatus Nitrohelix vancouverensis</name>
    <dbReference type="NCBI Taxonomy" id="2705534"/>
    <lineage>
        <taxon>Bacteria</taxon>
        <taxon>Pseudomonadati</taxon>
        <taxon>Nitrospinota/Tectimicrobiota group</taxon>
        <taxon>Nitrospinota</taxon>
        <taxon>Nitrospinia</taxon>
        <taxon>Nitrospinales</taxon>
        <taxon>Nitrospinaceae</taxon>
        <taxon>Candidatus Nitrohelix</taxon>
    </lineage>
</organism>
<gene>
    <name evidence="12" type="ORF">G3M78_12900</name>
</gene>
<keyword evidence="3" id="KW-0813">Transport</keyword>
<dbReference type="KEGG" id="nva:G3M78_12900"/>
<proteinExistence type="inferred from homology"/>
<evidence type="ECO:0000313" key="12">
    <source>
        <dbReference type="EMBL" id="QPJ66242.1"/>
    </source>
</evidence>
<reference evidence="13" key="1">
    <citation type="submission" date="2020-02" db="EMBL/GenBank/DDBJ databases">
        <title>Genomic and physiological characterization of two novel Nitrospinaceae genera.</title>
        <authorList>
            <person name="Mueller A.J."/>
            <person name="Jung M.-Y."/>
            <person name="Strachan C.R."/>
            <person name="Herbold C.W."/>
            <person name="Kirkegaard R.H."/>
            <person name="Daims H."/>
        </authorList>
    </citation>
    <scope>NUCLEOTIDE SEQUENCE [LARGE SCALE GENOMIC DNA]</scope>
</reference>
<evidence type="ECO:0000256" key="7">
    <source>
        <dbReference type="ARBA" id="ARBA00022927"/>
    </source>
</evidence>
<keyword evidence="7" id="KW-0653">Protein transport</keyword>
<evidence type="ECO:0000256" key="3">
    <source>
        <dbReference type="ARBA" id="ARBA00022448"/>
    </source>
</evidence>
<dbReference type="GO" id="GO:0009306">
    <property type="term" value="P:protein secretion"/>
    <property type="evidence" value="ECO:0007669"/>
    <property type="project" value="InterPro"/>
</dbReference>
<evidence type="ECO:0000256" key="8">
    <source>
        <dbReference type="ARBA" id="ARBA00022989"/>
    </source>
</evidence>
<evidence type="ECO:0000313" key="13">
    <source>
        <dbReference type="Proteomes" id="UP000594464"/>
    </source>
</evidence>
<dbReference type="EMBL" id="CP048620">
    <property type="protein sequence ID" value="QPJ66242.1"/>
    <property type="molecule type" value="Genomic_DNA"/>
</dbReference>
<keyword evidence="5" id="KW-0997">Cell inner membrane</keyword>
<dbReference type="Gene3D" id="1.10.40.60">
    <property type="entry name" value="EpsJ-like"/>
    <property type="match status" value="1"/>
</dbReference>
<dbReference type="SUPFAM" id="SSF158544">
    <property type="entry name" value="GspK insert domain-like"/>
    <property type="match status" value="1"/>
</dbReference>
<name>A0A7T0C456_9BACT</name>
<keyword evidence="6 10" id="KW-0812">Transmembrane</keyword>
<evidence type="ECO:0000256" key="10">
    <source>
        <dbReference type="SAM" id="Phobius"/>
    </source>
</evidence>
<evidence type="ECO:0000256" key="9">
    <source>
        <dbReference type="ARBA" id="ARBA00023136"/>
    </source>
</evidence>
<keyword evidence="4" id="KW-1003">Cell membrane</keyword>
<comment type="similarity">
    <text evidence="2">Belongs to the GSP K family.</text>
</comment>
<evidence type="ECO:0000256" key="1">
    <source>
        <dbReference type="ARBA" id="ARBA00004533"/>
    </source>
</evidence>
<evidence type="ECO:0000256" key="5">
    <source>
        <dbReference type="ARBA" id="ARBA00022519"/>
    </source>
</evidence>
<dbReference type="PANTHER" id="PTHR38831:SF2">
    <property type="entry name" value="TYPE II SECRETION SYSTEM PROTEIN K"/>
    <property type="match status" value="1"/>
</dbReference>
<sequence>MPPTDKIPTPLARRIGQERGIALMAVLWLLVILMALASEFAFSMKTEVNATRNYKDDLEAYFLAKSGVQLAMAEIIRKAKFHSIHPELGWISGIPAQSGTSVSAGEEETQEFFEINRDDIELGQGTVTYSITDENGKIGVNTASREAIIKVLAALGLEVGQDRDIIADSILDWIDDNDTHRLNGAENDYYQSQTPPYKAKNGRIESINELLLVRGVTPELFYGSDEIGAGLKDLFTIYNVRQTNPNTMSAAALRVFYSGEQMSNILSQKTAKGYFNNSTSTHFRVRSTGSIPGGAEHSIEAVFQKTLVDGKPALTTLFWDDNSFSE</sequence>
<comment type="subcellular location">
    <subcellularLocation>
        <location evidence="1">Cell inner membrane</location>
    </subcellularLocation>
</comment>
<dbReference type="InterPro" id="IPR005628">
    <property type="entry name" value="GspK"/>
</dbReference>
<dbReference type="PIRSF" id="PIRSF002786">
    <property type="entry name" value="XcpX"/>
    <property type="match status" value="1"/>
</dbReference>
<evidence type="ECO:0000256" key="4">
    <source>
        <dbReference type="ARBA" id="ARBA00022475"/>
    </source>
</evidence>
<keyword evidence="9 10" id="KW-0472">Membrane</keyword>